<dbReference type="GO" id="GO:0005506">
    <property type="term" value="F:iron ion binding"/>
    <property type="evidence" value="ECO:0007669"/>
    <property type="project" value="InterPro"/>
</dbReference>
<dbReference type="AlphaFoldDB" id="A0A6J7W5P0"/>
<keyword evidence="5" id="KW-0408">Iron</keyword>
<dbReference type="InterPro" id="IPR036396">
    <property type="entry name" value="Cyt_P450_sf"/>
</dbReference>
<accession>A0A6J7W5P0</accession>
<dbReference type="PRINTS" id="PR00359">
    <property type="entry name" value="BP450"/>
</dbReference>
<feature type="region of interest" description="Disordered" evidence="7">
    <location>
        <begin position="1"/>
        <end position="30"/>
    </location>
</feature>
<dbReference type="FunFam" id="1.10.630.10:FF:000018">
    <property type="entry name" value="Cytochrome P450 monooxygenase"/>
    <property type="match status" value="1"/>
</dbReference>
<dbReference type="GO" id="GO:0020037">
    <property type="term" value="F:heme binding"/>
    <property type="evidence" value="ECO:0007669"/>
    <property type="project" value="InterPro"/>
</dbReference>
<keyword evidence="3" id="KW-0479">Metal-binding</keyword>
<dbReference type="CDD" id="cd11033">
    <property type="entry name" value="CYP142-like"/>
    <property type="match status" value="1"/>
</dbReference>
<dbReference type="GO" id="GO:0008395">
    <property type="term" value="F:steroid hydroxylase activity"/>
    <property type="evidence" value="ECO:0007669"/>
    <property type="project" value="TreeGrafter"/>
</dbReference>
<dbReference type="GO" id="GO:0006707">
    <property type="term" value="P:cholesterol catabolic process"/>
    <property type="evidence" value="ECO:0007669"/>
    <property type="project" value="TreeGrafter"/>
</dbReference>
<evidence type="ECO:0000256" key="5">
    <source>
        <dbReference type="ARBA" id="ARBA00023004"/>
    </source>
</evidence>
<evidence type="ECO:0000256" key="1">
    <source>
        <dbReference type="ARBA" id="ARBA00010617"/>
    </source>
</evidence>
<protein>
    <submittedName>
        <fullName evidence="8">Unannotated protein</fullName>
    </submittedName>
</protein>
<dbReference type="EMBL" id="CAFBRX010000248">
    <property type="protein sequence ID" value="CAB5136656.1"/>
    <property type="molecule type" value="Genomic_DNA"/>
</dbReference>
<sequence length="417" mass="46563">MESEDTSPTDVGPVHDFTVALGGGRGPAGHPTRPEIQLLSPDFYANFDELTEWMRQEAPLYWDDSTGIWGAASHELVSMMSREWHTFCSSKGSRPESSVPSMINFDAPEHTKRRRLVGNGFTPRRVADHEPYLREKVTQLIDSVIDKGSCDIVADIATPLPMYMIGELMGLPEEDNDTLLHWSDIFATGGETIALADVQMAVIGWNDYIMKKVNERRGKDGQDLVSLIVNAEWEGESLSDVDIMFETMLVLVGGDETTRHVISAGTAALLQNPDQLALLKSDMSLLPSAIEEMLRWASPIRNMNRTATQDVIVNGMQIRENDRVLLLYPSANRDAKVFDNPHSFDITRTPNDHVAFGAYGRHHCLGAPLARLELKILFEEMLKRFDNLQLATDQPLISRRGNFVLGLNEVPVTFTAK</sequence>
<dbReference type="PANTHER" id="PTHR46696:SF4">
    <property type="entry name" value="BIOTIN BIOSYNTHESIS CYTOCHROME P450"/>
    <property type="match status" value="1"/>
</dbReference>
<proteinExistence type="inferred from homology"/>
<evidence type="ECO:0000256" key="6">
    <source>
        <dbReference type="ARBA" id="ARBA00023033"/>
    </source>
</evidence>
<keyword evidence="2" id="KW-0349">Heme</keyword>
<dbReference type="Gene3D" id="1.10.630.10">
    <property type="entry name" value="Cytochrome P450"/>
    <property type="match status" value="1"/>
</dbReference>
<evidence type="ECO:0000256" key="4">
    <source>
        <dbReference type="ARBA" id="ARBA00023002"/>
    </source>
</evidence>
<dbReference type="Pfam" id="PF00067">
    <property type="entry name" value="p450"/>
    <property type="match status" value="1"/>
</dbReference>
<dbReference type="InterPro" id="IPR002397">
    <property type="entry name" value="Cyt_P450_B"/>
</dbReference>
<evidence type="ECO:0000256" key="3">
    <source>
        <dbReference type="ARBA" id="ARBA00022723"/>
    </source>
</evidence>
<organism evidence="8">
    <name type="scientific">freshwater metagenome</name>
    <dbReference type="NCBI Taxonomy" id="449393"/>
    <lineage>
        <taxon>unclassified sequences</taxon>
        <taxon>metagenomes</taxon>
        <taxon>ecological metagenomes</taxon>
    </lineage>
</organism>
<evidence type="ECO:0000256" key="2">
    <source>
        <dbReference type="ARBA" id="ARBA00022617"/>
    </source>
</evidence>
<evidence type="ECO:0000256" key="7">
    <source>
        <dbReference type="SAM" id="MobiDB-lite"/>
    </source>
</evidence>
<name>A0A6J7W5P0_9ZZZZ</name>
<comment type="similarity">
    <text evidence="1">Belongs to the cytochrome P450 family.</text>
</comment>
<dbReference type="GO" id="GO:0036199">
    <property type="term" value="F:cholest-4-en-3-one 26-monooxygenase activity"/>
    <property type="evidence" value="ECO:0007669"/>
    <property type="project" value="TreeGrafter"/>
</dbReference>
<dbReference type="InterPro" id="IPR001128">
    <property type="entry name" value="Cyt_P450"/>
</dbReference>
<dbReference type="PANTHER" id="PTHR46696">
    <property type="entry name" value="P450, PUTATIVE (EUROFUNG)-RELATED"/>
    <property type="match status" value="1"/>
</dbReference>
<evidence type="ECO:0000313" key="8">
    <source>
        <dbReference type="EMBL" id="CAB5136656.1"/>
    </source>
</evidence>
<reference evidence="8" key="1">
    <citation type="submission" date="2020-05" db="EMBL/GenBank/DDBJ databases">
        <authorList>
            <person name="Chiriac C."/>
            <person name="Salcher M."/>
            <person name="Ghai R."/>
            <person name="Kavagutti S V."/>
        </authorList>
    </citation>
    <scope>NUCLEOTIDE SEQUENCE</scope>
</reference>
<keyword evidence="4" id="KW-0560">Oxidoreductase</keyword>
<keyword evidence="6" id="KW-0503">Monooxygenase</keyword>
<gene>
    <name evidence="8" type="ORF">UFOPK4422_01674</name>
</gene>
<dbReference type="SUPFAM" id="SSF48264">
    <property type="entry name" value="Cytochrome P450"/>
    <property type="match status" value="1"/>
</dbReference>